<keyword evidence="1" id="KW-0805">Transcription regulation</keyword>
<dbReference type="PROSITE" id="PS50977">
    <property type="entry name" value="HTH_TETR_2"/>
    <property type="match status" value="1"/>
</dbReference>
<dbReference type="PRINTS" id="PR00455">
    <property type="entry name" value="HTHTETR"/>
</dbReference>
<evidence type="ECO:0000313" key="6">
    <source>
        <dbReference type="EMBL" id="QSB13126.1"/>
    </source>
</evidence>
<dbReference type="InterPro" id="IPR036271">
    <property type="entry name" value="Tet_transcr_reg_TetR-rel_C_sf"/>
</dbReference>
<name>A0A895YF13_9ACTN</name>
<dbReference type="SUPFAM" id="SSF46689">
    <property type="entry name" value="Homeodomain-like"/>
    <property type="match status" value="1"/>
</dbReference>
<evidence type="ECO:0000256" key="1">
    <source>
        <dbReference type="ARBA" id="ARBA00023015"/>
    </source>
</evidence>
<evidence type="ECO:0000256" key="2">
    <source>
        <dbReference type="ARBA" id="ARBA00023125"/>
    </source>
</evidence>
<dbReference type="Gene3D" id="1.10.357.10">
    <property type="entry name" value="Tetracycline Repressor, domain 2"/>
    <property type="match status" value="1"/>
</dbReference>
<organism evidence="6 7">
    <name type="scientific">Natronosporangium hydrolyticum</name>
    <dbReference type="NCBI Taxonomy" id="2811111"/>
    <lineage>
        <taxon>Bacteria</taxon>
        <taxon>Bacillati</taxon>
        <taxon>Actinomycetota</taxon>
        <taxon>Actinomycetes</taxon>
        <taxon>Micromonosporales</taxon>
        <taxon>Micromonosporaceae</taxon>
        <taxon>Natronosporangium</taxon>
    </lineage>
</organism>
<evidence type="ECO:0000259" key="5">
    <source>
        <dbReference type="PROSITE" id="PS50977"/>
    </source>
</evidence>
<keyword evidence="3" id="KW-0804">Transcription</keyword>
<gene>
    <name evidence="6" type="ORF">JQS43_15930</name>
</gene>
<dbReference type="AlphaFoldDB" id="A0A895YF13"/>
<dbReference type="Proteomes" id="UP000662857">
    <property type="component" value="Chromosome"/>
</dbReference>
<dbReference type="InterPro" id="IPR001647">
    <property type="entry name" value="HTH_TetR"/>
</dbReference>
<keyword evidence="7" id="KW-1185">Reference proteome</keyword>
<dbReference type="Pfam" id="PF14246">
    <property type="entry name" value="TetR_C_7"/>
    <property type="match status" value="1"/>
</dbReference>
<dbReference type="EMBL" id="CP070499">
    <property type="protein sequence ID" value="QSB13126.1"/>
    <property type="molecule type" value="Genomic_DNA"/>
</dbReference>
<dbReference type="RefSeq" id="WP_239675193.1">
    <property type="nucleotide sequence ID" value="NZ_CP070499.1"/>
</dbReference>
<protein>
    <submittedName>
        <fullName evidence="6">TetR/AcrR family transcriptional regulator</fullName>
    </submittedName>
</protein>
<evidence type="ECO:0000313" key="7">
    <source>
        <dbReference type="Proteomes" id="UP000662857"/>
    </source>
</evidence>
<dbReference type="InterPro" id="IPR050109">
    <property type="entry name" value="HTH-type_TetR-like_transc_reg"/>
</dbReference>
<dbReference type="PANTHER" id="PTHR30055:SF238">
    <property type="entry name" value="MYCOFACTOCIN BIOSYNTHESIS TRANSCRIPTIONAL REGULATOR MFTR-RELATED"/>
    <property type="match status" value="1"/>
</dbReference>
<dbReference type="Pfam" id="PF00440">
    <property type="entry name" value="TetR_N"/>
    <property type="match status" value="1"/>
</dbReference>
<reference evidence="6" key="1">
    <citation type="submission" date="2021-02" db="EMBL/GenBank/DDBJ databases">
        <title>Natrosporangium hydrolyticum gen. nov., sp. nov, a haloalkaliphilic actinobacterium from a soda solonchak soil.</title>
        <authorList>
            <person name="Sorokin D.Y."/>
            <person name="Khijniak T.V."/>
            <person name="Zakharycheva A.P."/>
            <person name="Boueva O.V."/>
            <person name="Ariskina E.V."/>
            <person name="Hahnke R.L."/>
            <person name="Bunk B."/>
            <person name="Sproer C."/>
            <person name="Schumann P."/>
            <person name="Evtushenko L.I."/>
            <person name="Kublanov I.V."/>
        </authorList>
    </citation>
    <scope>NUCLEOTIDE SEQUENCE</scope>
    <source>
        <strain evidence="6">DSM 106523</strain>
    </source>
</reference>
<keyword evidence="2 4" id="KW-0238">DNA-binding</keyword>
<dbReference type="InterPro" id="IPR009057">
    <property type="entry name" value="Homeodomain-like_sf"/>
</dbReference>
<dbReference type="KEGG" id="nhy:JQS43_15930"/>
<accession>A0A895YF13</accession>
<proteinExistence type="predicted"/>
<dbReference type="PANTHER" id="PTHR30055">
    <property type="entry name" value="HTH-TYPE TRANSCRIPTIONAL REGULATOR RUTR"/>
    <property type="match status" value="1"/>
</dbReference>
<evidence type="ECO:0000256" key="3">
    <source>
        <dbReference type="ARBA" id="ARBA00023163"/>
    </source>
</evidence>
<dbReference type="SUPFAM" id="SSF48498">
    <property type="entry name" value="Tetracyclin repressor-like, C-terminal domain"/>
    <property type="match status" value="1"/>
</dbReference>
<dbReference type="GO" id="GO:0003700">
    <property type="term" value="F:DNA-binding transcription factor activity"/>
    <property type="evidence" value="ECO:0007669"/>
    <property type="project" value="TreeGrafter"/>
</dbReference>
<evidence type="ECO:0000256" key="4">
    <source>
        <dbReference type="PROSITE-ProRule" id="PRU00335"/>
    </source>
</evidence>
<feature type="domain" description="HTH tetR-type" evidence="5">
    <location>
        <begin position="9"/>
        <end position="69"/>
    </location>
</feature>
<feature type="DNA-binding region" description="H-T-H motif" evidence="4">
    <location>
        <begin position="32"/>
        <end position="51"/>
    </location>
</feature>
<dbReference type="InterPro" id="IPR039536">
    <property type="entry name" value="TetR_C_Proteobacteria"/>
</dbReference>
<dbReference type="GO" id="GO:0000976">
    <property type="term" value="F:transcription cis-regulatory region binding"/>
    <property type="evidence" value="ECO:0007669"/>
    <property type="project" value="TreeGrafter"/>
</dbReference>
<sequence length="205" mass="21605">MAAASTTSTQTRTRIVDAAAAVMRDLGLARATTKAIAAAAGYSEATLYKHFPSKEELFLAVLQERLPDLGGLLAALRDPDQDRSVAENLIEVAAQAVAFYTEGVPVAASIFAEPSLLAQHRERLAALGAGPQHVNAGLAGYLRVERDRGRLPAHLDPQAAADLLIGACFQHGFLLSYAGGTETDAQRREFATGIVTTLLGENPSP</sequence>